<dbReference type="Gene3D" id="1.10.260.80">
    <property type="match status" value="1"/>
</dbReference>
<protein>
    <submittedName>
        <fullName evidence="2">Uncharacterized hydrolase YOR131C</fullName>
    </submittedName>
</protein>
<name>A0A0U1LWJ2_TALIS</name>
<gene>
    <name evidence="2" type="ORF">PISL3812_04470</name>
</gene>
<dbReference type="OrthoDB" id="426235at2759"/>
<dbReference type="EMBL" id="CVMT01000003">
    <property type="protein sequence ID" value="CRG87452.1"/>
    <property type="molecule type" value="Genomic_DNA"/>
</dbReference>
<dbReference type="OMA" id="QTYMFKE"/>
<dbReference type="SFLD" id="SFLDS00003">
    <property type="entry name" value="Haloacid_Dehalogenase"/>
    <property type="match status" value="1"/>
</dbReference>
<keyword evidence="3" id="KW-1185">Reference proteome</keyword>
<dbReference type="STRING" id="28573.A0A0U1LWJ2"/>
<dbReference type="SFLD" id="SFLDG01129">
    <property type="entry name" value="C1.5:_HAD__Beta-PGM__Phosphata"/>
    <property type="match status" value="1"/>
</dbReference>
<dbReference type="PANTHER" id="PTHR43885:SF1">
    <property type="entry name" value="SUPERFAMILY HYDROLASE, PUTATIVE (AFU_ORTHOLOGUE AFUA_4G13290)-RELATED"/>
    <property type="match status" value="1"/>
</dbReference>
<accession>A0A0U1LWJ2</accession>
<dbReference type="NCBIfam" id="TIGR01549">
    <property type="entry name" value="HAD-SF-IA-v1"/>
    <property type="match status" value="1"/>
</dbReference>
<dbReference type="SUPFAM" id="SSF56784">
    <property type="entry name" value="HAD-like"/>
    <property type="match status" value="1"/>
</dbReference>
<dbReference type="Pfam" id="PF00702">
    <property type="entry name" value="Hydrolase"/>
    <property type="match status" value="1"/>
</dbReference>
<dbReference type="Proteomes" id="UP000054383">
    <property type="component" value="Unassembled WGS sequence"/>
</dbReference>
<reference evidence="2 3" key="1">
    <citation type="submission" date="2015-04" db="EMBL/GenBank/DDBJ databases">
        <authorList>
            <person name="Syromyatnikov M.Y."/>
            <person name="Popov V.N."/>
        </authorList>
    </citation>
    <scope>NUCLEOTIDE SEQUENCE [LARGE SCALE GENOMIC DNA]</scope>
    <source>
        <strain evidence="2">WF-38-12</strain>
    </source>
</reference>
<dbReference type="InterPro" id="IPR036412">
    <property type="entry name" value="HAD-like_sf"/>
</dbReference>
<evidence type="ECO:0000313" key="3">
    <source>
        <dbReference type="Proteomes" id="UP000054383"/>
    </source>
</evidence>
<evidence type="ECO:0000256" key="1">
    <source>
        <dbReference type="SAM" id="MobiDB-lite"/>
    </source>
</evidence>
<proteinExistence type="predicted"/>
<dbReference type="InterPro" id="IPR023214">
    <property type="entry name" value="HAD_sf"/>
</dbReference>
<keyword evidence="2" id="KW-0378">Hydrolase</keyword>
<evidence type="ECO:0000313" key="2">
    <source>
        <dbReference type="EMBL" id="CRG87452.1"/>
    </source>
</evidence>
<dbReference type="GO" id="GO:0033883">
    <property type="term" value="F:pyridoxal phosphatase activity"/>
    <property type="evidence" value="ECO:0007669"/>
    <property type="project" value="EnsemblFungi"/>
</dbReference>
<dbReference type="InterPro" id="IPR006439">
    <property type="entry name" value="HAD-SF_hydro_IA"/>
</dbReference>
<feature type="region of interest" description="Disordered" evidence="1">
    <location>
        <begin position="1"/>
        <end position="25"/>
    </location>
</feature>
<organism evidence="2 3">
    <name type="scientific">Talaromyces islandicus</name>
    <name type="common">Penicillium islandicum</name>
    <dbReference type="NCBI Taxonomy" id="28573"/>
    <lineage>
        <taxon>Eukaryota</taxon>
        <taxon>Fungi</taxon>
        <taxon>Dikarya</taxon>
        <taxon>Ascomycota</taxon>
        <taxon>Pezizomycotina</taxon>
        <taxon>Eurotiomycetes</taxon>
        <taxon>Eurotiomycetidae</taxon>
        <taxon>Eurotiales</taxon>
        <taxon>Trichocomaceae</taxon>
        <taxon>Talaromyces</taxon>
        <taxon>Talaromyces sect. Islandici</taxon>
    </lineage>
</organism>
<dbReference type="PANTHER" id="PTHR43885">
    <property type="entry name" value="HALOACID DEHALOGENASE-LIKE HYDROLASE"/>
    <property type="match status" value="1"/>
</dbReference>
<sequence length="243" mass="26745">MASVAQNPPPRPRRFAPLKKDAQGGGQTTLQGIVFDVDGTLCLPQHYMFTQMRNALGIDRSVDILDHIRALPTDEARSEAVAKVQAVEREAMLAQQPQPGLVELMDYLEKKNMRRALCTRNFEAPVTHLLQNHLPSHIFEPIITRDTPDLLPKPNPAGILHIGRQWGLDNRAESMIMVGDSIDDMTSGHAAGAATVLLVNDRNAHLKEHHHTDLCISRLDDLIDILENGFVGDNCGGSSSTSQ</sequence>
<dbReference type="AlphaFoldDB" id="A0A0U1LWJ2"/>
<dbReference type="Gene3D" id="3.40.50.1000">
    <property type="entry name" value="HAD superfamily/HAD-like"/>
    <property type="match status" value="1"/>
</dbReference>